<gene>
    <name evidence="2" type="ORF">GPUH_LOCUS10865</name>
</gene>
<dbReference type="WBParaSite" id="GPUH_0001087801-mRNA-1">
    <property type="protein sequence ID" value="GPUH_0001087801-mRNA-1"/>
    <property type="gene ID" value="GPUH_0001087801"/>
</dbReference>
<evidence type="ECO:0000313" key="2">
    <source>
        <dbReference type="EMBL" id="VDN18017.1"/>
    </source>
</evidence>
<evidence type="ECO:0000256" key="1">
    <source>
        <dbReference type="SAM" id="MobiDB-lite"/>
    </source>
</evidence>
<feature type="compositionally biased region" description="Low complexity" evidence="1">
    <location>
        <begin position="235"/>
        <end position="260"/>
    </location>
</feature>
<feature type="compositionally biased region" description="Low complexity" evidence="1">
    <location>
        <begin position="525"/>
        <end position="537"/>
    </location>
</feature>
<feature type="region of interest" description="Disordered" evidence="1">
    <location>
        <begin position="224"/>
        <end position="260"/>
    </location>
</feature>
<accession>A0A183DQ74</accession>
<dbReference type="OrthoDB" id="5869979at2759"/>
<feature type="compositionally biased region" description="Basic and acidic residues" evidence="1">
    <location>
        <begin position="469"/>
        <end position="487"/>
    </location>
</feature>
<organism evidence="4">
    <name type="scientific">Gongylonema pulchrum</name>
    <dbReference type="NCBI Taxonomy" id="637853"/>
    <lineage>
        <taxon>Eukaryota</taxon>
        <taxon>Metazoa</taxon>
        <taxon>Ecdysozoa</taxon>
        <taxon>Nematoda</taxon>
        <taxon>Chromadorea</taxon>
        <taxon>Rhabditida</taxon>
        <taxon>Spirurina</taxon>
        <taxon>Spiruromorpha</taxon>
        <taxon>Spiruroidea</taxon>
        <taxon>Gongylonematidae</taxon>
        <taxon>Gongylonema</taxon>
    </lineage>
</organism>
<dbReference type="Proteomes" id="UP000271098">
    <property type="component" value="Unassembled WGS sequence"/>
</dbReference>
<proteinExistence type="predicted"/>
<protein>
    <submittedName>
        <fullName evidence="4">RRM domain-containing protein</fullName>
    </submittedName>
</protein>
<evidence type="ECO:0000313" key="4">
    <source>
        <dbReference type="WBParaSite" id="GPUH_0001087801-mRNA-1"/>
    </source>
</evidence>
<reference evidence="2 3" key="2">
    <citation type="submission" date="2018-11" db="EMBL/GenBank/DDBJ databases">
        <authorList>
            <consortium name="Pathogen Informatics"/>
        </authorList>
    </citation>
    <scope>NUCLEOTIDE SEQUENCE [LARGE SCALE GENOMIC DNA]</scope>
</reference>
<evidence type="ECO:0000313" key="3">
    <source>
        <dbReference type="Proteomes" id="UP000271098"/>
    </source>
</evidence>
<sequence>MHVAAAAAAAAEQQVQDARDSSDSKRKFRVLGLKFPGEWTNNEKFLELLERSESFHMWFEKNLRGGVKQGGLSVMYETAEEAKQAFASVQKMTFDGMTLKLQASKLFYDPLPSARHVQQQQQQQTMPFEPNFADSARRLYALHLTLATDQTLLSSIFGSECIEAVQIRADPFIHSEKQAEIVFRTAEEANYALIELADGFEIDEGDRQLTMRLLTTDEYVSHMRSEQERVSGRLPAVTSSAPGSVSSSTSPSAAASAPSDSSVAQFVPAAEITEEDVTGFLQQHVDTSRTNWAELNDANELWKLCDEVSELHKGIPDSLLHVAMLNVLDRYRRTLTTHWMRQHVDELVRMWKKELRNRKCALRPTSYTVCAAPYTPYKVRRKKAPATAERKRALATVMAVGEILPKVRTLLATEEGELEIDEDEHGNYSIQGEPLSFNTWAVIHQPAQATSEEQSVTGGNLAKLRNKLRKESWQQKAGEEKRRKVEETSNEGETEKDDSAILETSGGTEAESLDTSRELEEGEMFSDTSSSSASSSSFEDEDDDQSAYSGRRRGHRERGKCLLVSSHALNCRKAQLNSVQAVLGSVSPQFTALFTQLYEQRHKLCQKLSTSHKHAFVVVLGQILSSPRGMTTAQKNQMNLFIQNFAAQNLPK</sequence>
<keyword evidence="3" id="KW-1185">Reference proteome</keyword>
<dbReference type="AlphaFoldDB" id="A0A183DQ74"/>
<reference evidence="4" key="1">
    <citation type="submission" date="2016-06" db="UniProtKB">
        <authorList>
            <consortium name="WormBaseParasite"/>
        </authorList>
    </citation>
    <scope>IDENTIFICATION</scope>
</reference>
<dbReference type="EMBL" id="UYRT01078202">
    <property type="protein sequence ID" value="VDN18017.1"/>
    <property type="molecule type" value="Genomic_DNA"/>
</dbReference>
<name>A0A183DQ74_9BILA</name>
<feature type="region of interest" description="Disordered" evidence="1">
    <location>
        <begin position="469"/>
        <end position="556"/>
    </location>
</feature>